<protein>
    <submittedName>
        <fullName evidence="1">Uncharacterized protein</fullName>
    </submittedName>
</protein>
<gene>
    <name evidence="1" type="ORF">CVLEPA_LOCUS352</name>
</gene>
<evidence type="ECO:0000313" key="1">
    <source>
        <dbReference type="EMBL" id="CAK8671302.1"/>
    </source>
</evidence>
<dbReference type="EMBL" id="CAWYQH010000001">
    <property type="protein sequence ID" value="CAK8671302.1"/>
    <property type="molecule type" value="Genomic_DNA"/>
</dbReference>
<accession>A0ABP0EZ32</accession>
<comment type="caution">
    <text evidence="1">The sequence shown here is derived from an EMBL/GenBank/DDBJ whole genome shotgun (WGS) entry which is preliminary data.</text>
</comment>
<name>A0ABP0EZ32_CLALP</name>
<dbReference type="Proteomes" id="UP001642483">
    <property type="component" value="Unassembled WGS sequence"/>
</dbReference>
<evidence type="ECO:0000313" key="2">
    <source>
        <dbReference type="Proteomes" id="UP001642483"/>
    </source>
</evidence>
<proteinExistence type="predicted"/>
<keyword evidence="2" id="KW-1185">Reference proteome</keyword>
<organism evidence="1 2">
    <name type="scientific">Clavelina lepadiformis</name>
    <name type="common">Light-bulb sea squirt</name>
    <name type="synonym">Ascidia lepadiformis</name>
    <dbReference type="NCBI Taxonomy" id="159417"/>
    <lineage>
        <taxon>Eukaryota</taxon>
        <taxon>Metazoa</taxon>
        <taxon>Chordata</taxon>
        <taxon>Tunicata</taxon>
        <taxon>Ascidiacea</taxon>
        <taxon>Aplousobranchia</taxon>
        <taxon>Clavelinidae</taxon>
        <taxon>Clavelina</taxon>
    </lineage>
</organism>
<sequence length="99" mass="11152">MIAPPYNPIPVGHSSVSMMENLFNLGKEVQQSNQGDADDEGADIDTIVNNEHLPEIPFATSIIRKVLLQRRANCYRLEISTYWKSLRSIEHSTLQQATP</sequence>
<reference evidence="1 2" key="1">
    <citation type="submission" date="2024-02" db="EMBL/GenBank/DDBJ databases">
        <authorList>
            <person name="Daric V."/>
            <person name="Darras S."/>
        </authorList>
    </citation>
    <scope>NUCLEOTIDE SEQUENCE [LARGE SCALE GENOMIC DNA]</scope>
</reference>